<evidence type="ECO:0000313" key="3">
    <source>
        <dbReference type="EMBL" id="RXI49230.1"/>
    </source>
</evidence>
<keyword evidence="2" id="KW-0175">Coiled coil</keyword>
<evidence type="ECO:0000313" key="4">
    <source>
        <dbReference type="Proteomes" id="UP000290921"/>
    </source>
</evidence>
<comment type="caution">
    <text evidence="3">The sequence shown here is derived from an EMBL/GenBank/DDBJ whole genome shotgun (WGS) entry which is preliminary data.</text>
</comment>
<protein>
    <submittedName>
        <fullName evidence="3">CRISPR-associated protein Cas5</fullName>
    </submittedName>
</protein>
<feature type="coiled-coil region" evidence="2">
    <location>
        <begin position="116"/>
        <end position="200"/>
    </location>
</feature>
<gene>
    <name evidence="3" type="ORF">DP130_03995</name>
</gene>
<dbReference type="Proteomes" id="UP000290921">
    <property type="component" value="Unassembled WGS sequence"/>
</dbReference>
<dbReference type="InterPro" id="IPR013422">
    <property type="entry name" value="CRISPR-assoc_prot_Cas5_N"/>
</dbReference>
<evidence type="ECO:0000256" key="1">
    <source>
        <dbReference type="ARBA" id="ARBA00023118"/>
    </source>
</evidence>
<name>A0A4Q0VDF7_CLOTA</name>
<organism evidence="3 4">
    <name type="scientific">Clostridium tetani</name>
    <dbReference type="NCBI Taxonomy" id="1513"/>
    <lineage>
        <taxon>Bacteria</taxon>
        <taxon>Bacillati</taxon>
        <taxon>Bacillota</taxon>
        <taxon>Clostridia</taxon>
        <taxon>Eubacteriales</taxon>
        <taxon>Clostridiaceae</taxon>
        <taxon>Clostridium</taxon>
    </lineage>
</organism>
<dbReference type="AlphaFoldDB" id="A0A4Q0VDF7"/>
<dbReference type="EMBL" id="QMAP01000004">
    <property type="protein sequence ID" value="RXI49230.1"/>
    <property type="molecule type" value="Genomic_DNA"/>
</dbReference>
<dbReference type="NCBIfam" id="TIGR02593">
    <property type="entry name" value="CRISPR_cas5"/>
    <property type="match status" value="1"/>
</dbReference>
<accession>A0A4Q0VDF7</accession>
<dbReference type="RefSeq" id="WP_023438293.1">
    <property type="nucleotide sequence ID" value="NZ_CASHSW010000023.1"/>
</dbReference>
<evidence type="ECO:0000256" key="2">
    <source>
        <dbReference type="SAM" id="Coils"/>
    </source>
</evidence>
<sequence length="360" mass="42430">MKVLRIVLTQSSANYKKEETIDNKMTYPLPPISTIIGAIHNACGYKDYHSMDISVQGKFESMHKEPYTDYCFLNSVMDDRGILLKMRNGSLLSNAFDKVASAKKSQGNSFRKGITIQVYNEELLKEYRDLKDLNDKIAHYKKNEFKEKLDSIKAEKTKLAEDKKKLDKKSKEFEDIVKKEKEVKLKEKEFKEKVKEFELEKYIKPISKFRSLTTSLKYYEILNNVELVIHVRSDEKTLNEIEENIYNLKSIGRSEDFVNIIEAKIVTLKENDDCEIRSNYSAYLNYNDVKNKKVWFENVRADQEVSGTKYYINKNYIIKDGKRFFEKKKVIYASQYSIEETSKNIFIDNEDNKEYIVNFI</sequence>
<proteinExistence type="predicted"/>
<dbReference type="GO" id="GO:0051607">
    <property type="term" value="P:defense response to virus"/>
    <property type="evidence" value="ECO:0007669"/>
    <property type="project" value="UniProtKB-KW"/>
</dbReference>
<reference evidence="3 4" key="1">
    <citation type="submission" date="2018-06" db="EMBL/GenBank/DDBJ databases">
        <title>Genome conservation of Clostridium tetani.</title>
        <authorList>
            <person name="Bruggemann H."/>
            <person name="Popoff M.R."/>
        </authorList>
    </citation>
    <scope>NUCLEOTIDE SEQUENCE [LARGE SCALE GENOMIC DNA]</scope>
    <source>
        <strain evidence="3 4">2017.061</strain>
    </source>
</reference>
<keyword evidence="1" id="KW-0051">Antiviral defense</keyword>